<comment type="cofactor">
    <cofactor evidence="1">
        <name>pyridoxal 5'-phosphate</name>
        <dbReference type="ChEBI" id="CHEBI:597326"/>
    </cofactor>
</comment>
<dbReference type="AlphaFoldDB" id="A0A7K4AJ63"/>
<dbReference type="PANTHER" id="PTHR48077:SF6">
    <property type="entry name" value="TRYPTOPHAN SYNTHASE"/>
    <property type="match status" value="1"/>
</dbReference>
<sequence>DFIPPGIHAGGLRYHGDAPLLSNLVHDGLIEATALQQTEVFEAATLFARTEGIIPAPESAHAIKPAIDEALNCRKTGEEKVIFISLSGHGHFDLSSYDAYNDGKLVDYVYPAELVKQSLAKLPKP</sequence>
<name>A0A7K4AJ63_METSH</name>
<dbReference type="EC" id="4.2.1.20" evidence="3"/>
<dbReference type="SUPFAM" id="SSF53686">
    <property type="entry name" value="Tryptophan synthase beta subunit-like PLP-dependent enzymes"/>
    <property type="match status" value="1"/>
</dbReference>
<dbReference type="InterPro" id="IPR023026">
    <property type="entry name" value="Trp_synth_beta/beta-like"/>
</dbReference>
<protein>
    <submittedName>
        <fullName evidence="3">TrpB-like pyridoxal-phosphate dependent enzyme</fullName>
        <ecNumber evidence="3">4.2.1.20</ecNumber>
    </submittedName>
</protein>
<dbReference type="PANTHER" id="PTHR48077">
    <property type="entry name" value="TRYPTOPHAN SYNTHASE-RELATED"/>
    <property type="match status" value="1"/>
</dbReference>
<evidence type="ECO:0000313" key="4">
    <source>
        <dbReference type="Proteomes" id="UP000544742"/>
    </source>
</evidence>
<evidence type="ECO:0000256" key="2">
    <source>
        <dbReference type="ARBA" id="ARBA00022898"/>
    </source>
</evidence>
<dbReference type="GO" id="GO:0052684">
    <property type="term" value="F:L-serine hydro-lyase (adding indole, L-tryptophan-forming) activity"/>
    <property type="evidence" value="ECO:0007669"/>
    <property type="project" value="TreeGrafter"/>
</dbReference>
<dbReference type="GO" id="GO:0004834">
    <property type="term" value="F:tryptophan synthase activity"/>
    <property type="evidence" value="ECO:0007669"/>
    <property type="project" value="UniProtKB-EC"/>
</dbReference>
<dbReference type="InterPro" id="IPR036052">
    <property type="entry name" value="TrpB-like_PALP_sf"/>
</dbReference>
<gene>
    <name evidence="3" type="ORF">GX426_07925</name>
</gene>
<keyword evidence="3" id="KW-0456">Lyase</keyword>
<evidence type="ECO:0000256" key="1">
    <source>
        <dbReference type="ARBA" id="ARBA00001933"/>
    </source>
</evidence>
<dbReference type="Gene3D" id="3.40.50.1100">
    <property type="match status" value="1"/>
</dbReference>
<comment type="caution">
    <text evidence="3">The sequence shown here is derived from an EMBL/GenBank/DDBJ whole genome shotgun (WGS) entry which is preliminary data.</text>
</comment>
<reference evidence="3 4" key="1">
    <citation type="journal article" date="2020" name="Biotechnol. Biofuels">
        <title>New insights from the biogas microbiome by comprehensive genome-resolved metagenomics of nearly 1600 species originating from multiple anaerobic digesters.</title>
        <authorList>
            <person name="Campanaro S."/>
            <person name="Treu L."/>
            <person name="Rodriguez-R L.M."/>
            <person name="Kovalovszki A."/>
            <person name="Ziels R.M."/>
            <person name="Maus I."/>
            <person name="Zhu X."/>
            <person name="Kougias P.G."/>
            <person name="Basile A."/>
            <person name="Luo G."/>
            <person name="Schluter A."/>
            <person name="Konstantinidis K.T."/>
            <person name="Angelidaki I."/>
        </authorList>
    </citation>
    <scope>NUCLEOTIDE SEQUENCE [LARGE SCALE GENOMIC DNA]</scope>
    <source>
        <strain evidence="3">AS27yjCOA_157</strain>
    </source>
</reference>
<organism evidence="3 4">
    <name type="scientific">Methanothrix soehngenii</name>
    <name type="common">Methanosaeta concilii</name>
    <dbReference type="NCBI Taxonomy" id="2223"/>
    <lineage>
        <taxon>Archaea</taxon>
        <taxon>Methanobacteriati</taxon>
        <taxon>Methanobacteriota</taxon>
        <taxon>Stenosarchaea group</taxon>
        <taxon>Methanomicrobia</taxon>
        <taxon>Methanotrichales</taxon>
        <taxon>Methanotrichaceae</taxon>
        <taxon>Methanothrix</taxon>
    </lineage>
</organism>
<feature type="non-terminal residue" evidence="3">
    <location>
        <position position="1"/>
    </location>
</feature>
<keyword evidence="2" id="KW-0663">Pyridoxal phosphate</keyword>
<dbReference type="EMBL" id="JAAYUN010000135">
    <property type="protein sequence ID" value="NLJ23021.1"/>
    <property type="molecule type" value="Genomic_DNA"/>
</dbReference>
<proteinExistence type="predicted"/>
<evidence type="ECO:0000313" key="3">
    <source>
        <dbReference type="EMBL" id="NLJ23021.1"/>
    </source>
</evidence>
<accession>A0A7K4AJ63</accession>
<dbReference type="GO" id="GO:0005737">
    <property type="term" value="C:cytoplasm"/>
    <property type="evidence" value="ECO:0007669"/>
    <property type="project" value="TreeGrafter"/>
</dbReference>
<dbReference type="Proteomes" id="UP000544742">
    <property type="component" value="Unassembled WGS sequence"/>
</dbReference>